<accession>E0NM59</accession>
<dbReference type="Pfam" id="PF00395">
    <property type="entry name" value="SLH"/>
    <property type="match status" value="1"/>
</dbReference>
<keyword evidence="4" id="KW-1185">Reference proteome</keyword>
<sequence length="422" mass="47938">MKKFVNLLILAVVFIGFSVNAFAATEKDDDKINFLKEKKIIAGYENGDLGLDKNIKRSELTKILVYALGHEDKAKELQGKSMPFNDVKKDDWANGVIAYAKDNMNLFSGYPDGSFKGQKYITNAEILKVLVCTKKNLDKDAINSAKWPTDWIKWAKEENICTKDLDPKAFASRKDSFIFLYNTIADKLMENSKDSKAESKEVTTDANKVSELKKSLKAIIDSKNDSVLELSAINTESNKKAIAEMKSLIDEAKKLLDKKDLSPEEIKRLEEFVKFEGKKYRGAFRNAAKNILVDFEVLGNRDVVNKNNNKKYTALDNNQIKVKTSLKDVKKIGESKDRFVKLNYISKKNYDEIDAISTSTPKYKKEELSKDLYTVEEKDGIITFTISKDLPEDVVILKPIIYVKYADNILFENGDLVYVNAK</sequence>
<dbReference type="STRING" id="862517.HMPREF9225_1248"/>
<evidence type="ECO:0000313" key="4">
    <source>
        <dbReference type="Proteomes" id="UP000003280"/>
    </source>
</evidence>
<feature type="signal peptide" evidence="1">
    <location>
        <begin position="1"/>
        <end position="23"/>
    </location>
</feature>
<dbReference type="eggNOG" id="COG5009">
    <property type="taxonomic scope" value="Bacteria"/>
</dbReference>
<dbReference type="RefSeq" id="WP_008902062.1">
    <property type="nucleotide sequence ID" value="NZ_GL397071.1"/>
</dbReference>
<dbReference type="eggNOG" id="COG2373">
    <property type="taxonomic scope" value="Bacteria"/>
</dbReference>
<organism evidence="3 4">
    <name type="scientific">Peptoniphilus duerdenii ATCC BAA-1640</name>
    <dbReference type="NCBI Taxonomy" id="862517"/>
    <lineage>
        <taxon>Bacteria</taxon>
        <taxon>Bacillati</taxon>
        <taxon>Bacillota</taxon>
        <taxon>Tissierellia</taxon>
        <taxon>Tissierellales</taxon>
        <taxon>Peptoniphilaceae</taxon>
        <taxon>Peptoniphilus</taxon>
    </lineage>
</organism>
<protein>
    <recommendedName>
        <fullName evidence="2">SLH domain-containing protein</fullName>
    </recommendedName>
</protein>
<dbReference type="HOGENOM" id="CLU_650278_0_0_9"/>
<keyword evidence="1" id="KW-0732">Signal</keyword>
<feature type="domain" description="SLH" evidence="2">
    <location>
        <begin position="80"/>
        <end position="144"/>
    </location>
</feature>
<feature type="chain" id="PRO_5005672595" description="SLH domain-containing protein" evidence="1">
    <location>
        <begin position="24"/>
        <end position="422"/>
    </location>
</feature>
<evidence type="ECO:0000259" key="2">
    <source>
        <dbReference type="PROSITE" id="PS51272"/>
    </source>
</evidence>
<dbReference type="PROSITE" id="PS51272">
    <property type="entry name" value="SLH"/>
    <property type="match status" value="1"/>
</dbReference>
<name>E0NM59_9FIRM</name>
<comment type="caution">
    <text evidence="3">The sequence shown here is derived from an EMBL/GenBank/DDBJ whole genome shotgun (WGS) entry which is preliminary data.</text>
</comment>
<dbReference type="EMBL" id="AEEH01000044">
    <property type="protein sequence ID" value="EFM25114.1"/>
    <property type="molecule type" value="Genomic_DNA"/>
</dbReference>
<dbReference type="AlphaFoldDB" id="E0NM59"/>
<proteinExistence type="predicted"/>
<gene>
    <name evidence="3" type="ORF">HMPREF9225_1248</name>
</gene>
<dbReference type="Proteomes" id="UP000003280">
    <property type="component" value="Unassembled WGS sequence"/>
</dbReference>
<dbReference type="InterPro" id="IPR001119">
    <property type="entry name" value="SLH_dom"/>
</dbReference>
<reference evidence="3 4" key="1">
    <citation type="submission" date="2010-07" db="EMBL/GenBank/DDBJ databases">
        <authorList>
            <person name="Muzny D."/>
            <person name="Qin X."/>
            <person name="Deng J."/>
            <person name="Jiang H."/>
            <person name="Liu Y."/>
            <person name="Qu J."/>
            <person name="Song X.-Z."/>
            <person name="Zhang L."/>
            <person name="Thornton R."/>
            <person name="Coyle M."/>
            <person name="Francisco L."/>
            <person name="Jackson L."/>
            <person name="Javaid M."/>
            <person name="Korchina V."/>
            <person name="Kovar C."/>
            <person name="Mata R."/>
            <person name="Mathew T."/>
            <person name="Ngo R."/>
            <person name="Nguyen L."/>
            <person name="Nguyen N."/>
            <person name="Okwuonu G."/>
            <person name="Ongeri F."/>
            <person name="Pham C."/>
            <person name="Simmons D."/>
            <person name="Wilczek-Boney K."/>
            <person name="Hale W."/>
            <person name="Jakkamsetti A."/>
            <person name="Pham P."/>
            <person name="Ruth R."/>
            <person name="San Lucas F."/>
            <person name="Warren J."/>
            <person name="Zhang J."/>
            <person name="Zhao Z."/>
            <person name="Zhou C."/>
            <person name="Zhu D."/>
            <person name="Lee S."/>
            <person name="Bess C."/>
            <person name="Blankenburg K."/>
            <person name="Forbes L."/>
            <person name="Fu Q."/>
            <person name="Gubbala S."/>
            <person name="Hirani K."/>
            <person name="Jayaseelan J.C."/>
            <person name="Lara F."/>
            <person name="Munidasa M."/>
            <person name="Palculict T."/>
            <person name="Patil S."/>
            <person name="Pu L.-L."/>
            <person name="Saada N."/>
            <person name="Tang L."/>
            <person name="Weissenberger G."/>
            <person name="Zhu Y."/>
            <person name="Hemphill L."/>
            <person name="Shang Y."/>
            <person name="Youmans B."/>
            <person name="Ayvaz T."/>
            <person name="Ross M."/>
            <person name="Santibanez J."/>
            <person name="Aqrawi P."/>
            <person name="Gross S."/>
            <person name="Joshi V."/>
            <person name="Fowler G."/>
            <person name="Nazareth L."/>
            <person name="Reid J."/>
            <person name="Worley K."/>
            <person name="Petrosino J."/>
            <person name="Highlander S."/>
            <person name="Gibbs R."/>
        </authorList>
    </citation>
    <scope>NUCLEOTIDE SEQUENCE [LARGE SCALE GENOMIC DNA]</scope>
    <source>
        <strain evidence="3 4">ATCC BAA-1640</strain>
    </source>
</reference>
<evidence type="ECO:0000256" key="1">
    <source>
        <dbReference type="SAM" id="SignalP"/>
    </source>
</evidence>
<evidence type="ECO:0000313" key="3">
    <source>
        <dbReference type="EMBL" id="EFM25114.1"/>
    </source>
</evidence>